<dbReference type="CDD" id="cd07361">
    <property type="entry name" value="MEMO_like"/>
    <property type="match status" value="1"/>
</dbReference>
<dbReference type="HOGENOM" id="CLU_038085_2_0_6"/>
<dbReference type="Gene3D" id="3.40.830.10">
    <property type="entry name" value="LigB-like"/>
    <property type="match status" value="1"/>
</dbReference>
<dbReference type="NCBIfam" id="TIGR04336">
    <property type="entry name" value="AmmeMemoSam_B"/>
    <property type="match status" value="1"/>
</dbReference>
<dbReference type="EMBL" id="CP000544">
    <property type="protein sequence ID" value="ABM62635.1"/>
    <property type="molecule type" value="Genomic_DNA"/>
</dbReference>
<dbReference type="KEGG" id="hha:Hhal_1871"/>
<dbReference type="PANTHER" id="PTHR11060:SF0">
    <property type="entry name" value="PROTEIN MEMO1"/>
    <property type="match status" value="1"/>
</dbReference>
<protein>
    <recommendedName>
        <fullName evidence="2">MEMO1 family protein Hhal_1871</fullName>
    </recommendedName>
</protein>
<dbReference type="HAMAP" id="MF_00055">
    <property type="entry name" value="MEMO1"/>
    <property type="match status" value="1"/>
</dbReference>
<dbReference type="eggNOG" id="COG1355">
    <property type="taxonomic scope" value="Bacteria"/>
</dbReference>
<evidence type="ECO:0000256" key="1">
    <source>
        <dbReference type="ARBA" id="ARBA00006315"/>
    </source>
</evidence>
<organism evidence="3 4">
    <name type="scientific">Halorhodospira halophila (strain DSM 244 / SL1)</name>
    <name type="common">Ectothiorhodospira halophila (strain DSM 244 / SL1)</name>
    <dbReference type="NCBI Taxonomy" id="349124"/>
    <lineage>
        <taxon>Bacteria</taxon>
        <taxon>Pseudomonadati</taxon>
        <taxon>Pseudomonadota</taxon>
        <taxon>Gammaproteobacteria</taxon>
        <taxon>Chromatiales</taxon>
        <taxon>Ectothiorhodospiraceae</taxon>
        <taxon>Halorhodospira</taxon>
    </lineage>
</organism>
<dbReference type="InterPro" id="IPR002737">
    <property type="entry name" value="MEMO1_fam"/>
</dbReference>
<evidence type="ECO:0000256" key="2">
    <source>
        <dbReference type="HAMAP-Rule" id="MF_00055"/>
    </source>
</evidence>
<name>A1WY73_HALHL</name>
<dbReference type="Proteomes" id="UP000000647">
    <property type="component" value="Chromosome"/>
</dbReference>
<gene>
    <name evidence="3" type="ordered locus">Hhal_1871</name>
</gene>
<sequence>MHETTPKVRPPAVAGRFYPGEAETLRRAVRELLAEAGEPERDPTRAPHAMVLPHAGYPFSGAAAARGYQRIVPIREQLRHVVLLGPAHFVDLSGIALPAADALATPLGTVPVSATLRERALEHPGVHIDDSAHEREHSLEVHLPFLQTLLDDFDVLPLVVGRGPAESCGRLIEQLWQDDTLVVVSSDLSHFHDDPTARRLDAETTAAIEAGTFEQITPERACGAAPLRGLLWFARKHGLQTQAIAQCNSGDVTGDRSSVVGYGSYVVH</sequence>
<reference evidence="3 4" key="2">
    <citation type="journal article" date="2013" name="Stand. Genomic Sci.">
        <title>Complete genome sequence of Halorhodospira halophila SL1.</title>
        <authorList>
            <person name="Challacombe J.F."/>
            <person name="Majid S."/>
            <person name="Deole R."/>
            <person name="Brettin T.S."/>
            <person name="Bruce D."/>
            <person name="Delano S.F."/>
            <person name="Detter J.C."/>
            <person name="Gleasner C.D."/>
            <person name="Han C.S."/>
            <person name="Misra M."/>
            <person name="Reitenga K.G."/>
            <person name="Mikhailova N."/>
            <person name="Woyke T."/>
            <person name="Pitluck S."/>
            <person name="Nolan M."/>
            <person name="Land M.L."/>
            <person name="Saunders E."/>
            <person name="Tapia R."/>
            <person name="Lapidus A."/>
            <person name="Ivanova N."/>
            <person name="Hoff W.D."/>
        </authorList>
    </citation>
    <scope>NUCLEOTIDE SEQUENCE [LARGE SCALE GENOMIC DNA]</scope>
    <source>
        <strain evidence="4">DSM 244 / SL1</strain>
    </source>
</reference>
<keyword evidence="4" id="KW-1185">Reference proteome</keyword>
<proteinExistence type="inferred from homology"/>
<dbReference type="PANTHER" id="PTHR11060">
    <property type="entry name" value="PROTEIN MEMO1"/>
    <property type="match status" value="1"/>
</dbReference>
<reference evidence="4" key="1">
    <citation type="submission" date="2006-12" db="EMBL/GenBank/DDBJ databases">
        <title>Complete sequence of Halorhodospira halophila SL1.</title>
        <authorList>
            <consortium name="US DOE Joint Genome Institute"/>
            <person name="Copeland A."/>
            <person name="Lucas S."/>
            <person name="Lapidus A."/>
            <person name="Barry K."/>
            <person name="Detter J.C."/>
            <person name="Glavina del Rio T."/>
            <person name="Hammon N."/>
            <person name="Israni S."/>
            <person name="Dalin E."/>
            <person name="Tice H."/>
            <person name="Pitluck S."/>
            <person name="Saunders E."/>
            <person name="Brettin T."/>
            <person name="Bruce D."/>
            <person name="Han C."/>
            <person name="Tapia R."/>
            <person name="Schmutz J."/>
            <person name="Larimer F."/>
            <person name="Land M."/>
            <person name="Hauser L."/>
            <person name="Kyrpides N."/>
            <person name="Mikhailova N."/>
            <person name="Hoff W."/>
            <person name="Richardson P."/>
        </authorList>
    </citation>
    <scope>NUCLEOTIDE SEQUENCE [LARGE SCALE GENOMIC DNA]</scope>
    <source>
        <strain evidence="4">DSM 244 / SL1</strain>
    </source>
</reference>
<dbReference type="STRING" id="349124.Hhal_1871"/>
<dbReference type="AlphaFoldDB" id="A1WY73"/>
<comment type="similarity">
    <text evidence="1 2">Belongs to the MEMO1 family.</text>
</comment>
<evidence type="ECO:0000313" key="3">
    <source>
        <dbReference type="EMBL" id="ABM62635.1"/>
    </source>
</evidence>
<evidence type="ECO:0000313" key="4">
    <source>
        <dbReference type="Proteomes" id="UP000000647"/>
    </source>
</evidence>
<dbReference type="Pfam" id="PF01875">
    <property type="entry name" value="Memo"/>
    <property type="match status" value="1"/>
</dbReference>
<accession>A1WY73</accession>